<keyword evidence="3" id="KW-1185">Reference proteome</keyword>
<gene>
    <name evidence="2" type="ORF">A3K86_10725</name>
</gene>
<feature type="domain" description="DNA topoisomerase type IA zn finger" evidence="1">
    <location>
        <begin position="234"/>
        <end position="273"/>
    </location>
</feature>
<accession>A0A178KGP5</accession>
<dbReference type="Pfam" id="PF01396">
    <property type="entry name" value="Zn_ribbon_Top1"/>
    <property type="match status" value="1"/>
</dbReference>
<name>A0A178KGP5_9GAMM</name>
<dbReference type="SUPFAM" id="SSF57783">
    <property type="entry name" value="Zinc beta-ribbon"/>
    <property type="match status" value="1"/>
</dbReference>
<organism evidence="2 3">
    <name type="scientific">Photobacterium jeanii</name>
    <dbReference type="NCBI Taxonomy" id="858640"/>
    <lineage>
        <taxon>Bacteria</taxon>
        <taxon>Pseudomonadati</taxon>
        <taxon>Pseudomonadota</taxon>
        <taxon>Gammaproteobacteria</taxon>
        <taxon>Vibrionales</taxon>
        <taxon>Vibrionaceae</taxon>
        <taxon>Photobacterium</taxon>
    </lineage>
</organism>
<dbReference type="STRING" id="858640.A3K86_10725"/>
<dbReference type="GO" id="GO:0006265">
    <property type="term" value="P:DNA topological change"/>
    <property type="evidence" value="ECO:0007669"/>
    <property type="project" value="InterPro"/>
</dbReference>
<evidence type="ECO:0000259" key="1">
    <source>
        <dbReference type="Pfam" id="PF01396"/>
    </source>
</evidence>
<dbReference type="GO" id="GO:0003677">
    <property type="term" value="F:DNA binding"/>
    <property type="evidence" value="ECO:0007669"/>
    <property type="project" value="InterPro"/>
</dbReference>
<dbReference type="OrthoDB" id="5782056at2"/>
<sequence length="274" mass="32664">MTKLINDVLNALECVDRDYYSIPDISFDNGKLIDNEKTRNLERRFMQAFSTEFSILNRSSSSYKDFKFDFEVPKKFMWYDNPDLNIRRTWEELNNRIGKEIDMHDYWEKIPDFLVHSCHDDKSSENQKIIIEAKVNPSSSRNEALKDIFHIFIYTNKYNFQCGVIMLIHTEKDKWVKWLLEYMTNNYYHGNRDNFRKIYVIFKKGYGEDTETFTLDEIIKEYHSIFGINDLDNKKCPLCGSKMVKRTAQRGRSAGSDFFGCTNYPRCSFTRNIT</sequence>
<evidence type="ECO:0000313" key="2">
    <source>
        <dbReference type="EMBL" id="OAN16489.1"/>
    </source>
</evidence>
<dbReference type="Gene3D" id="3.30.65.10">
    <property type="entry name" value="Bacterial Topoisomerase I, domain 1"/>
    <property type="match status" value="1"/>
</dbReference>
<proteinExistence type="predicted"/>
<reference evidence="2 3" key="1">
    <citation type="submission" date="2016-03" db="EMBL/GenBank/DDBJ databases">
        <title>Photobacterium proteolyticum sp. nov. a protease producing bacterium isolated from ocean sediments of Laizhou Bay.</title>
        <authorList>
            <person name="Li Y."/>
        </authorList>
    </citation>
    <scope>NUCLEOTIDE SEQUENCE [LARGE SCALE GENOMIC DNA]</scope>
    <source>
        <strain evidence="2 3">R-40508</strain>
    </source>
</reference>
<dbReference type="AlphaFoldDB" id="A0A178KGP5"/>
<dbReference type="GO" id="GO:0005694">
    <property type="term" value="C:chromosome"/>
    <property type="evidence" value="ECO:0007669"/>
    <property type="project" value="InterPro"/>
</dbReference>
<protein>
    <recommendedName>
        <fullName evidence="1">DNA topoisomerase type IA zn finger domain-containing protein</fullName>
    </recommendedName>
</protein>
<dbReference type="Proteomes" id="UP000078503">
    <property type="component" value="Unassembled WGS sequence"/>
</dbReference>
<comment type="caution">
    <text evidence="2">The sequence shown here is derived from an EMBL/GenBank/DDBJ whole genome shotgun (WGS) entry which is preliminary data.</text>
</comment>
<evidence type="ECO:0000313" key="3">
    <source>
        <dbReference type="Proteomes" id="UP000078503"/>
    </source>
</evidence>
<dbReference type="RefSeq" id="WP_068330900.1">
    <property type="nucleotide sequence ID" value="NZ_LVHF01000019.1"/>
</dbReference>
<dbReference type="InterPro" id="IPR013498">
    <property type="entry name" value="Topo_IA_Znf"/>
</dbReference>
<dbReference type="GO" id="GO:0003916">
    <property type="term" value="F:DNA topoisomerase activity"/>
    <property type="evidence" value="ECO:0007669"/>
    <property type="project" value="InterPro"/>
</dbReference>
<dbReference type="EMBL" id="LVHF01000019">
    <property type="protein sequence ID" value="OAN16489.1"/>
    <property type="molecule type" value="Genomic_DNA"/>
</dbReference>